<feature type="domain" description="Histidine kinase/HSP90-like ATPase" evidence="12">
    <location>
        <begin position="321"/>
        <end position="433"/>
    </location>
</feature>
<evidence type="ECO:0000256" key="10">
    <source>
        <dbReference type="ARBA" id="ARBA00068150"/>
    </source>
</evidence>
<keyword evidence="8" id="KW-0902">Two-component regulatory system</keyword>
<dbReference type="Gene3D" id="3.30.565.10">
    <property type="entry name" value="Histidine kinase-like ATPase, C-terminal domain"/>
    <property type="match status" value="1"/>
</dbReference>
<dbReference type="InterPro" id="IPR036890">
    <property type="entry name" value="HATPase_C_sf"/>
</dbReference>
<evidence type="ECO:0000256" key="11">
    <source>
        <dbReference type="SAM" id="Coils"/>
    </source>
</evidence>
<protein>
    <recommendedName>
        <fullName evidence="10">Sensory/regulatory protein RpfC</fullName>
        <ecNumber evidence="2">2.7.13.3</ecNumber>
    </recommendedName>
</protein>
<dbReference type="GO" id="GO:0000155">
    <property type="term" value="F:phosphorelay sensor kinase activity"/>
    <property type="evidence" value="ECO:0007669"/>
    <property type="project" value="InterPro"/>
</dbReference>
<comment type="catalytic activity">
    <reaction evidence="1">
        <text>ATP + protein L-histidine = ADP + protein N-phospho-L-histidine.</text>
        <dbReference type="EC" id="2.7.13.3"/>
    </reaction>
</comment>
<feature type="domain" description="Signal transduction histidine kinase dimerisation/phosphoacceptor" evidence="13">
    <location>
        <begin position="209"/>
        <end position="274"/>
    </location>
</feature>
<dbReference type="InterPro" id="IPR036097">
    <property type="entry name" value="HisK_dim/P_sf"/>
</dbReference>
<gene>
    <name evidence="15" type="ORF">JFL75_18075</name>
</gene>
<dbReference type="FunFam" id="3.30.565.10:FF:000010">
    <property type="entry name" value="Sensor histidine kinase RcsC"/>
    <property type="match status" value="1"/>
</dbReference>
<dbReference type="Pfam" id="PF00072">
    <property type="entry name" value="Response_reg"/>
    <property type="match status" value="1"/>
</dbReference>
<dbReference type="InterPro" id="IPR001789">
    <property type="entry name" value="Sig_transdc_resp-reg_receiver"/>
</dbReference>
<organism evidence="15 16">
    <name type="scientific">Breznakiella homolactica</name>
    <dbReference type="NCBI Taxonomy" id="2798577"/>
    <lineage>
        <taxon>Bacteria</taxon>
        <taxon>Pseudomonadati</taxon>
        <taxon>Spirochaetota</taxon>
        <taxon>Spirochaetia</taxon>
        <taxon>Spirochaetales</taxon>
        <taxon>Breznakiellaceae</taxon>
        <taxon>Breznakiella</taxon>
    </lineage>
</organism>
<dbReference type="InterPro" id="IPR000014">
    <property type="entry name" value="PAS"/>
</dbReference>
<dbReference type="PRINTS" id="PR00344">
    <property type="entry name" value="BCTRLSENSOR"/>
</dbReference>
<dbReference type="FunFam" id="1.10.287.130:FF:000002">
    <property type="entry name" value="Two-component osmosensing histidine kinase"/>
    <property type="match status" value="1"/>
</dbReference>
<dbReference type="SUPFAM" id="SSF55785">
    <property type="entry name" value="PYP-like sensor domain (PAS domain)"/>
    <property type="match status" value="1"/>
</dbReference>
<dbReference type="RefSeq" id="WP_215626120.1">
    <property type="nucleotide sequence ID" value="NZ_CP067089.2"/>
</dbReference>
<keyword evidence="5" id="KW-0547">Nucleotide-binding</keyword>
<keyword evidence="11" id="KW-0175">Coiled coil</keyword>
<evidence type="ECO:0000256" key="3">
    <source>
        <dbReference type="ARBA" id="ARBA00022553"/>
    </source>
</evidence>
<dbReference type="InterPro" id="IPR013656">
    <property type="entry name" value="PAS_4"/>
</dbReference>
<evidence type="ECO:0000313" key="15">
    <source>
        <dbReference type="EMBL" id="QQO08814.1"/>
    </source>
</evidence>
<dbReference type="CDD" id="cd00082">
    <property type="entry name" value="HisKA"/>
    <property type="match status" value="1"/>
</dbReference>
<dbReference type="Pfam" id="PF02518">
    <property type="entry name" value="HATPase_c"/>
    <property type="match status" value="1"/>
</dbReference>
<evidence type="ECO:0000256" key="1">
    <source>
        <dbReference type="ARBA" id="ARBA00000085"/>
    </source>
</evidence>
<dbReference type="Gene3D" id="3.30.450.20">
    <property type="entry name" value="PAS domain"/>
    <property type="match status" value="1"/>
</dbReference>
<keyword evidence="6" id="KW-0418">Kinase</keyword>
<dbReference type="KEGG" id="bhc:JFL75_18075"/>
<dbReference type="SMART" id="SM00448">
    <property type="entry name" value="REC"/>
    <property type="match status" value="1"/>
</dbReference>
<dbReference type="PANTHER" id="PTHR45339:SF1">
    <property type="entry name" value="HYBRID SIGNAL TRANSDUCTION HISTIDINE KINASE J"/>
    <property type="match status" value="1"/>
</dbReference>
<evidence type="ECO:0000256" key="4">
    <source>
        <dbReference type="ARBA" id="ARBA00022679"/>
    </source>
</evidence>
<dbReference type="CDD" id="cd16922">
    <property type="entry name" value="HATPase_EvgS-ArcB-TorS-like"/>
    <property type="match status" value="1"/>
</dbReference>
<dbReference type="Pfam" id="PF00512">
    <property type="entry name" value="HisKA"/>
    <property type="match status" value="1"/>
</dbReference>
<dbReference type="Gene3D" id="1.10.287.130">
    <property type="match status" value="1"/>
</dbReference>
<dbReference type="PANTHER" id="PTHR45339">
    <property type="entry name" value="HYBRID SIGNAL TRANSDUCTION HISTIDINE KINASE J"/>
    <property type="match status" value="1"/>
</dbReference>
<dbReference type="Pfam" id="PF08448">
    <property type="entry name" value="PAS_4"/>
    <property type="match status" value="1"/>
</dbReference>
<feature type="coiled-coil region" evidence="11">
    <location>
        <begin position="8"/>
        <end position="56"/>
    </location>
</feature>
<dbReference type="EC" id="2.7.13.3" evidence="2"/>
<feature type="domain" description="Response regulatory" evidence="14">
    <location>
        <begin position="455"/>
        <end position="569"/>
    </location>
</feature>
<dbReference type="EMBL" id="CP067089">
    <property type="protein sequence ID" value="QQO08814.1"/>
    <property type="molecule type" value="Genomic_DNA"/>
</dbReference>
<accession>A0A7T7XLZ1</accession>
<dbReference type="SMART" id="SM00387">
    <property type="entry name" value="HATPase_c"/>
    <property type="match status" value="1"/>
</dbReference>
<evidence type="ECO:0000256" key="6">
    <source>
        <dbReference type="ARBA" id="ARBA00022777"/>
    </source>
</evidence>
<dbReference type="InterPro" id="IPR011006">
    <property type="entry name" value="CheY-like_superfamily"/>
</dbReference>
<evidence type="ECO:0000256" key="8">
    <source>
        <dbReference type="ARBA" id="ARBA00023012"/>
    </source>
</evidence>
<proteinExistence type="predicted"/>
<dbReference type="CDD" id="cd00130">
    <property type="entry name" value="PAS"/>
    <property type="match status" value="1"/>
</dbReference>
<dbReference type="SUPFAM" id="SSF55874">
    <property type="entry name" value="ATPase domain of HSP90 chaperone/DNA topoisomerase II/histidine kinase"/>
    <property type="match status" value="1"/>
</dbReference>
<dbReference type="SMART" id="SM00388">
    <property type="entry name" value="HisKA"/>
    <property type="match status" value="1"/>
</dbReference>
<evidence type="ECO:0000313" key="16">
    <source>
        <dbReference type="Proteomes" id="UP000595917"/>
    </source>
</evidence>
<evidence type="ECO:0000259" key="13">
    <source>
        <dbReference type="SMART" id="SM00388"/>
    </source>
</evidence>
<dbReference type="SUPFAM" id="SSF47384">
    <property type="entry name" value="Homodimeric domain of signal transducing histidine kinase"/>
    <property type="match status" value="1"/>
</dbReference>
<dbReference type="InterPro" id="IPR035965">
    <property type="entry name" value="PAS-like_dom_sf"/>
</dbReference>
<evidence type="ECO:0000256" key="5">
    <source>
        <dbReference type="ARBA" id="ARBA00022741"/>
    </source>
</evidence>
<evidence type="ECO:0000256" key="2">
    <source>
        <dbReference type="ARBA" id="ARBA00012438"/>
    </source>
</evidence>
<comment type="subunit">
    <text evidence="9">At low DSF concentrations, interacts with RpfF.</text>
</comment>
<name>A0A7T7XLZ1_9SPIR</name>
<dbReference type="Gene3D" id="3.40.50.2300">
    <property type="match status" value="1"/>
</dbReference>
<dbReference type="GO" id="GO:0005524">
    <property type="term" value="F:ATP binding"/>
    <property type="evidence" value="ECO:0007669"/>
    <property type="project" value="UniProtKB-KW"/>
</dbReference>
<dbReference type="InterPro" id="IPR004358">
    <property type="entry name" value="Sig_transdc_His_kin-like_C"/>
</dbReference>
<dbReference type="SUPFAM" id="SSF52172">
    <property type="entry name" value="CheY-like"/>
    <property type="match status" value="1"/>
</dbReference>
<sequence>METGDRKSSEGEASAKKLREELTALRAEKENREREFRRLGRELAMLRRQLDRNREAAAARESIQRTIAAKRSELERYMKLLMENCPDTIILFDKEGRMVYCTASFLRSCGIPALGMVQGLHYRELLEPYAEADFLEKIDRGFSAVYAGTSLVELSETVDFARDGTPRNYSIQLTPMLGDDGTAQGAMAFFYDMTEVLKAKGEAERANAAKSDFLATVSHEIRTPMNAIIGLSGMLKSTGLDNTQHQHLRNIQNASQVLLNLINDILDFSKIEAGKMEIFPEYFRLAGLLSNLRAMFELMFSQKGLEFSCTFAPDLPEVVLGDESRIRQIFTNILNNALKYTERGRIDFTAARAPGGNLAFIVEDTGIGIKEEALPRLFTAFEQLDLARNKKVTGTGLGLAITKKLCLLMDGDIRVESRYGEGSRFTVTLPLAEGRPEDLPAETRASRIEFTAPEARVLVVDDIDINLQVAAAMLEPFKVQTSFASSGAEAVEMAGTNAYDLILMDHMMPGMDGVEAAGRIRALGGKEAQVPIVALTANAVSGAQEMFLANGFSGFLSKPMDEGALADCLMTWLPRDLVVKK</sequence>
<dbReference type="AlphaFoldDB" id="A0A7T7XLZ1"/>
<evidence type="ECO:0000256" key="7">
    <source>
        <dbReference type="ARBA" id="ARBA00022840"/>
    </source>
</evidence>
<keyword evidence="7" id="KW-0067">ATP-binding</keyword>
<evidence type="ECO:0000256" key="9">
    <source>
        <dbReference type="ARBA" id="ARBA00064003"/>
    </source>
</evidence>
<dbReference type="NCBIfam" id="TIGR00229">
    <property type="entry name" value="sensory_box"/>
    <property type="match status" value="1"/>
</dbReference>
<reference evidence="15" key="1">
    <citation type="submission" date="2021-01" db="EMBL/GenBank/DDBJ databases">
        <title>Description of Breznakiella homolactica.</title>
        <authorList>
            <person name="Song Y."/>
            <person name="Brune A."/>
        </authorList>
    </citation>
    <scope>NUCLEOTIDE SEQUENCE</scope>
    <source>
        <strain evidence="15">RmG30</strain>
    </source>
</reference>
<dbReference type="InterPro" id="IPR003594">
    <property type="entry name" value="HATPase_dom"/>
</dbReference>
<keyword evidence="4" id="KW-0808">Transferase</keyword>
<keyword evidence="16" id="KW-1185">Reference proteome</keyword>
<keyword evidence="3" id="KW-0597">Phosphoprotein</keyword>
<dbReference type="InterPro" id="IPR003661">
    <property type="entry name" value="HisK_dim/P_dom"/>
</dbReference>
<dbReference type="CDD" id="cd17546">
    <property type="entry name" value="REC_hyHK_CKI1_RcsC-like"/>
    <property type="match status" value="1"/>
</dbReference>
<dbReference type="Proteomes" id="UP000595917">
    <property type="component" value="Chromosome"/>
</dbReference>
<evidence type="ECO:0000259" key="14">
    <source>
        <dbReference type="SMART" id="SM00448"/>
    </source>
</evidence>
<evidence type="ECO:0000259" key="12">
    <source>
        <dbReference type="SMART" id="SM00387"/>
    </source>
</evidence>